<dbReference type="GeneID" id="92082990"/>
<sequence>MTPTIFVKLVMYAAALHSDLSMLERHYPIGTVLLGVGTVGSPILLGGLAGNVYLEQQSCSGVPTAYQGLAREEAQGEGGDG</sequence>
<comment type="caution">
    <text evidence="1">The sequence shown here is derived from an EMBL/GenBank/DDBJ whole genome shotgun (WGS) entry which is preliminary data.</text>
</comment>
<evidence type="ECO:0000313" key="1">
    <source>
        <dbReference type="EMBL" id="KAK7941319.1"/>
    </source>
</evidence>
<protein>
    <submittedName>
        <fullName evidence="1">Uncharacterized protein</fullName>
    </submittedName>
</protein>
<accession>A0ABR1PWD1</accession>
<keyword evidence="2" id="KW-1185">Reference proteome</keyword>
<dbReference type="RefSeq" id="XP_066694071.1">
    <property type="nucleotide sequence ID" value="XM_066849928.1"/>
</dbReference>
<dbReference type="EMBL" id="JAQQWE010000009">
    <property type="protein sequence ID" value="KAK7941319.1"/>
    <property type="molecule type" value="Genomic_DNA"/>
</dbReference>
<dbReference type="Proteomes" id="UP001391051">
    <property type="component" value="Unassembled WGS sequence"/>
</dbReference>
<gene>
    <name evidence="1" type="ORF">PG986_013706</name>
</gene>
<organism evidence="1 2">
    <name type="scientific">Apiospora aurea</name>
    <dbReference type="NCBI Taxonomy" id="335848"/>
    <lineage>
        <taxon>Eukaryota</taxon>
        <taxon>Fungi</taxon>
        <taxon>Dikarya</taxon>
        <taxon>Ascomycota</taxon>
        <taxon>Pezizomycotina</taxon>
        <taxon>Sordariomycetes</taxon>
        <taxon>Xylariomycetidae</taxon>
        <taxon>Amphisphaeriales</taxon>
        <taxon>Apiosporaceae</taxon>
        <taxon>Apiospora</taxon>
    </lineage>
</organism>
<evidence type="ECO:0000313" key="2">
    <source>
        <dbReference type="Proteomes" id="UP001391051"/>
    </source>
</evidence>
<name>A0ABR1PWD1_9PEZI</name>
<proteinExistence type="predicted"/>
<reference evidence="1 2" key="1">
    <citation type="submission" date="2023-01" db="EMBL/GenBank/DDBJ databases">
        <title>Analysis of 21 Apiospora genomes using comparative genomics revels a genus with tremendous synthesis potential of carbohydrate active enzymes and secondary metabolites.</title>
        <authorList>
            <person name="Sorensen T."/>
        </authorList>
    </citation>
    <scope>NUCLEOTIDE SEQUENCE [LARGE SCALE GENOMIC DNA]</scope>
    <source>
        <strain evidence="1 2">CBS 24483</strain>
    </source>
</reference>